<dbReference type="OrthoDB" id="5342758at2759"/>
<dbReference type="EMBL" id="LBMM01034598">
    <property type="protein sequence ID" value="KMQ81530.1"/>
    <property type="molecule type" value="Genomic_DNA"/>
</dbReference>
<dbReference type="Proteomes" id="UP000036403">
    <property type="component" value="Unassembled WGS sequence"/>
</dbReference>
<evidence type="ECO:0000313" key="2">
    <source>
        <dbReference type="Proteomes" id="UP000036403"/>
    </source>
</evidence>
<dbReference type="PaxDb" id="67767-A0A0J7MLM1"/>
<organism evidence="1 2">
    <name type="scientific">Lasius niger</name>
    <name type="common">Black garden ant</name>
    <dbReference type="NCBI Taxonomy" id="67767"/>
    <lineage>
        <taxon>Eukaryota</taxon>
        <taxon>Metazoa</taxon>
        <taxon>Ecdysozoa</taxon>
        <taxon>Arthropoda</taxon>
        <taxon>Hexapoda</taxon>
        <taxon>Insecta</taxon>
        <taxon>Pterygota</taxon>
        <taxon>Neoptera</taxon>
        <taxon>Endopterygota</taxon>
        <taxon>Hymenoptera</taxon>
        <taxon>Apocrita</taxon>
        <taxon>Aculeata</taxon>
        <taxon>Formicoidea</taxon>
        <taxon>Formicidae</taxon>
        <taxon>Formicinae</taxon>
        <taxon>Lasius</taxon>
        <taxon>Lasius</taxon>
    </lineage>
</organism>
<sequence length="149" mass="16560">MAKAWWEAEIRILERRKACIDAEQQVLEDGGATWQQVMTLVTDFESNLRGITKTGTHSNATRLDKDKENVPSQEELIRGQLSRMNEIVAELGQHMQLAESKRWNLLICAIGAELEAFKEAHSVLKAIIDGASGGIVEHTLKDPRGAAPK</sequence>
<gene>
    <name evidence="1" type="ORF">RF55_26063</name>
</gene>
<protein>
    <submittedName>
        <fullName evidence="1">Autophagy-related protein 28</fullName>
    </submittedName>
</protein>
<proteinExistence type="predicted"/>
<dbReference type="AlphaFoldDB" id="A0A0J7MLM1"/>
<dbReference type="STRING" id="67767.A0A0J7MLM1"/>
<comment type="caution">
    <text evidence="1">The sequence shown here is derived from an EMBL/GenBank/DDBJ whole genome shotgun (WGS) entry which is preliminary data.</text>
</comment>
<reference evidence="1 2" key="1">
    <citation type="submission" date="2015-04" db="EMBL/GenBank/DDBJ databases">
        <title>Lasius niger genome sequencing.</title>
        <authorList>
            <person name="Konorov E.A."/>
            <person name="Nikitin M.A."/>
            <person name="Kirill M.V."/>
            <person name="Chang P."/>
        </authorList>
    </citation>
    <scope>NUCLEOTIDE SEQUENCE [LARGE SCALE GENOMIC DNA]</scope>
    <source>
        <tissue evidence="1">Whole</tissue>
    </source>
</reference>
<keyword evidence="2" id="KW-1185">Reference proteome</keyword>
<evidence type="ECO:0000313" key="1">
    <source>
        <dbReference type="EMBL" id="KMQ81530.1"/>
    </source>
</evidence>
<name>A0A0J7MLM1_LASNI</name>
<accession>A0A0J7MLM1</accession>